<dbReference type="PANTHER" id="PTHR33606:SF3">
    <property type="entry name" value="PROTEIN YCII"/>
    <property type="match status" value="1"/>
</dbReference>
<reference evidence="3 4" key="1">
    <citation type="submission" date="2017-06" db="EMBL/GenBank/DDBJ databases">
        <authorList>
            <person name="Kim H.J."/>
            <person name="Triplett B.A."/>
        </authorList>
    </citation>
    <scope>NUCLEOTIDE SEQUENCE [LARGE SCALE GENOMIC DNA]</scope>
    <source>
        <strain evidence="3 4">SCA</strain>
    </source>
</reference>
<dbReference type="EMBL" id="FZOJ01000001">
    <property type="protein sequence ID" value="SNR91476.1"/>
    <property type="molecule type" value="Genomic_DNA"/>
</dbReference>
<dbReference type="InterPro" id="IPR051807">
    <property type="entry name" value="Sec-metab_biosynth-assoc"/>
</dbReference>
<proteinExistence type="inferred from homology"/>
<evidence type="ECO:0000313" key="3">
    <source>
        <dbReference type="EMBL" id="SNR91476.1"/>
    </source>
</evidence>
<evidence type="ECO:0000313" key="4">
    <source>
        <dbReference type="Proteomes" id="UP000198304"/>
    </source>
</evidence>
<dbReference type="InterPro" id="IPR005545">
    <property type="entry name" value="YCII"/>
</dbReference>
<comment type="similarity">
    <text evidence="1">Belongs to the YciI family.</text>
</comment>
<evidence type="ECO:0000256" key="1">
    <source>
        <dbReference type="ARBA" id="ARBA00007689"/>
    </source>
</evidence>
<keyword evidence="4" id="KW-1185">Reference proteome</keyword>
<dbReference type="OrthoDB" id="9797014at2"/>
<dbReference type="InterPro" id="IPR011008">
    <property type="entry name" value="Dimeric_a/b-barrel"/>
</dbReference>
<protein>
    <recommendedName>
        <fullName evidence="2">YCII-related domain-containing protein</fullName>
    </recommendedName>
</protein>
<gene>
    <name evidence="3" type="ORF">SAMN05446037_1001390</name>
</gene>
<dbReference type="RefSeq" id="WP_089281163.1">
    <property type="nucleotide sequence ID" value="NZ_FZOJ01000001.1"/>
</dbReference>
<evidence type="ECO:0000259" key="2">
    <source>
        <dbReference type="Pfam" id="PF03795"/>
    </source>
</evidence>
<sequence length="101" mass="11933">MQFLITAYDGTDEKALERRFAIREQHLKLVERLMDEKKYLYGGAMLDENDKMIGSCVVVEFPTREDVDEYLKIEPYVKGNVWQKIEVKPYKVAPMFMALHK</sequence>
<dbReference type="Proteomes" id="UP000198304">
    <property type="component" value="Unassembled WGS sequence"/>
</dbReference>
<dbReference type="PANTHER" id="PTHR33606">
    <property type="entry name" value="PROTEIN YCII"/>
    <property type="match status" value="1"/>
</dbReference>
<dbReference type="Gene3D" id="3.30.70.1060">
    <property type="entry name" value="Dimeric alpha+beta barrel"/>
    <property type="match status" value="1"/>
</dbReference>
<dbReference type="AlphaFoldDB" id="A0A239A728"/>
<dbReference type="SUPFAM" id="SSF54909">
    <property type="entry name" value="Dimeric alpha+beta barrel"/>
    <property type="match status" value="1"/>
</dbReference>
<dbReference type="Pfam" id="PF03795">
    <property type="entry name" value="YCII"/>
    <property type="match status" value="1"/>
</dbReference>
<organism evidence="3 4">
    <name type="scientific">Anaerovirgula multivorans</name>
    <dbReference type="NCBI Taxonomy" id="312168"/>
    <lineage>
        <taxon>Bacteria</taxon>
        <taxon>Bacillati</taxon>
        <taxon>Bacillota</taxon>
        <taxon>Clostridia</taxon>
        <taxon>Peptostreptococcales</taxon>
        <taxon>Natronincolaceae</taxon>
        <taxon>Anaerovirgula</taxon>
    </lineage>
</organism>
<accession>A0A239A728</accession>
<feature type="domain" description="YCII-related" evidence="2">
    <location>
        <begin position="1"/>
        <end position="90"/>
    </location>
</feature>
<name>A0A239A728_9FIRM</name>